<dbReference type="AlphaFoldDB" id="A0A1G7L1X5"/>
<dbReference type="Proteomes" id="UP000199076">
    <property type="component" value="Unassembled WGS sequence"/>
</dbReference>
<dbReference type="RefSeq" id="WP_092691090.1">
    <property type="nucleotide sequence ID" value="NZ_FNBK01000006.1"/>
</dbReference>
<reference evidence="2" key="1">
    <citation type="submission" date="2016-10" db="EMBL/GenBank/DDBJ databases">
        <authorList>
            <person name="Varghese N."/>
            <person name="Submissions S."/>
        </authorList>
    </citation>
    <scope>NUCLEOTIDE SEQUENCE [LARGE SCALE GENOMIC DNA]</scope>
    <source>
        <strain evidence="2">IBRC-M 10760</strain>
    </source>
</reference>
<name>A0A1G7L1X5_9EURY</name>
<evidence type="ECO:0008006" key="3">
    <source>
        <dbReference type="Google" id="ProtNLM"/>
    </source>
</evidence>
<dbReference type="InterPro" id="IPR013783">
    <property type="entry name" value="Ig-like_fold"/>
</dbReference>
<dbReference type="SUPFAM" id="SSF49478">
    <property type="entry name" value="Cna protein B-type domain"/>
    <property type="match status" value="1"/>
</dbReference>
<dbReference type="EMBL" id="FNBK01000006">
    <property type="protein sequence ID" value="SDF43465.1"/>
    <property type="molecule type" value="Genomic_DNA"/>
</dbReference>
<accession>A0A1G7L1X5</accession>
<keyword evidence="2" id="KW-1185">Reference proteome</keyword>
<evidence type="ECO:0000313" key="2">
    <source>
        <dbReference type="Proteomes" id="UP000199076"/>
    </source>
</evidence>
<organism evidence="1 2">
    <name type="scientific">Halorientalis regularis</name>
    <dbReference type="NCBI Taxonomy" id="660518"/>
    <lineage>
        <taxon>Archaea</taxon>
        <taxon>Methanobacteriati</taxon>
        <taxon>Methanobacteriota</taxon>
        <taxon>Stenosarchaea group</taxon>
        <taxon>Halobacteria</taxon>
        <taxon>Halobacteriales</taxon>
        <taxon>Haloarculaceae</taxon>
        <taxon>Halorientalis</taxon>
    </lineage>
</organism>
<protein>
    <recommendedName>
        <fullName evidence="3">Por secretion system C-terminal sorting domain-containing protein</fullName>
    </recommendedName>
</protein>
<proteinExistence type="predicted"/>
<evidence type="ECO:0000313" key="1">
    <source>
        <dbReference type="EMBL" id="SDF43465.1"/>
    </source>
</evidence>
<gene>
    <name evidence="1" type="ORF">SAMN05216218_106128</name>
</gene>
<sequence length="105" mass="10975">MGSFRIYGGGPTLAYPSSADAAFGLDTPERGTTVRSGTLRVGGRSPTDSVVVRIADATGTRVLRTNTSVSGGEFETWITGLPDGQYTLTVTAAGDRRTTRTVAFD</sequence>
<dbReference type="Gene3D" id="2.60.40.10">
    <property type="entry name" value="Immunoglobulins"/>
    <property type="match status" value="1"/>
</dbReference>